<reference evidence="1 2" key="1">
    <citation type="journal article" date="2019" name="Sci. Rep.">
        <title>Orb-weaving spider Araneus ventricosus genome elucidates the spidroin gene catalogue.</title>
        <authorList>
            <person name="Kono N."/>
            <person name="Nakamura H."/>
            <person name="Ohtoshi R."/>
            <person name="Moran D.A.P."/>
            <person name="Shinohara A."/>
            <person name="Yoshida Y."/>
            <person name="Fujiwara M."/>
            <person name="Mori M."/>
            <person name="Tomita M."/>
            <person name="Arakawa K."/>
        </authorList>
    </citation>
    <scope>NUCLEOTIDE SEQUENCE [LARGE SCALE GENOMIC DNA]</scope>
</reference>
<organism evidence="1 2">
    <name type="scientific">Araneus ventricosus</name>
    <name type="common">Orbweaver spider</name>
    <name type="synonym">Epeira ventricosa</name>
    <dbReference type="NCBI Taxonomy" id="182803"/>
    <lineage>
        <taxon>Eukaryota</taxon>
        <taxon>Metazoa</taxon>
        <taxon>Ecdysozoa</taxon>
        <taxon>Arthropoda</taxon>
        <taxon>Chelicerata</taxon>
        <taxon>Arachnida</taxon>
        <taxon>Araneae</taxon>
        <taxon>Araneomorphae</taxon>
        <taxon>Entelegynae</taxon>
        <taxon>Araneoidea</taxon>
        <taxon>Araneidae</taxon>
        <taxon>Araneus</taxon>
    </lineage>
</organism>
<gene>
    <name evidence="1" type="ORF">AVEN_233050_1</name>
</gene>
<evidence type="ECO:0000313" key="2">
    <source>
        <dbReference type="Proteomes" id="UP000499080"/>
    </source>
</evidence>
<comment type="caution">
    <text evidence="1">The sequence shown here is derived from an EMBL/GenBank/DDBJ whole genome shotgun (WGS) entry which is preliminary data.</text>
</comment>
<keyword evidence="2" id="KW-1185">Reference proteome</keyword>
<dbReference type="EMBL" id="BGPR01043739">
    <property type="protein sequence ID" value="GBO20382.1"/>
    <property type="molecule type" value="Genomic_DNA"/>
</dbReference>
<proteinExistence type="predicted"/>
<dbReference type="Proteomes" id="UP000499080">
    <property type="component" value="Unassembled WGS sequence"/>
</dbReference>
<protein>
    <submittedName>
        <fullName evidence="1">Uncharacterized protein</fullName>
    </submittedName>
</protein>
<dbReference type="AlphaFoldDB" id="A0A4Y2V768"/>
<name>A0A4Y2V768_ARAVE</name>
<sequence length="89" mass="10154">MMAWLLRNRSGLHSLHGSMLSAFWQTHVRFSKRASKLFPGIHSAEEGVSLGRPSREYMAYPAVSDQKAYLRSASGRFRSALLQAQEKEW</sequence>
<accession>A0A4Y2V768</accession>
<evidence type="ECO:0000313" key="1">
    <source>
        <dbReference type="EMBL" id="GBO20382.1"/>
    </source>
</evidence>